<sequence>MKKIFLILLVVFSTLTVHAQEGQEWHTDLGKAMTISKKTKKPLFLFFTGSDWCGWCIKLQKEVFKTPEFTKWAKENVVLLELDFPRRTPQAEELKNQNGRLNAFFKVQGYPTVWFTNATQGAEGGIEFSPLGNIGYVAGGPDAWIAGANKVLANK</sequence>
<dbReference type="PROSITE" id="PS51352">
    <property type="entry name" value="THIOREDOXIN_2"/>
    <property type="match status" value="1"/>
</dbReference>
<organism evidence="4 5">
    <name type="scientific">Flavobacterium cerinum</name>
    <dbReference type="NCBI Taxonomy" id="2502784"/>
    <lineage>
        <taxon>Bacteria</taxon>
        <taxon>Pseudomonadati</taxon>
        <taxon>Bacteroidota</taxon>
        <taxon>Flavobacteriia</taxon>
        <taxon>Flavobacteriales</taxon>
        <taxon>Flavobacteriaceae</taxon>
        <taxon>Flavobacterium</taxon>
    </lineage>
</organism>
<feature type="chain" id="PRO_5018757879" evidence="2">
    <location>
        <begin position="20"/>
        <end position="155"/>
    </location>
</feature>
<evidence type="ECO:0000313" key="4">
    <source>
        <dbReference type="EMBL" id="RWX03657.1"/>
    </source>
</evidence>
<dbReference type="Proteomes" id="UP000287527">
    <property type="component" value="Unassembled WGS sequence"/>
</dbReference>
<reference evidence="4 5" key="1">
    <citation type="submission" date="2019-01" db="EMBL/GenBank/DDBJ databases">
        <title>Flavobacterium sp. nov.,isolated from freshwater.</title>
        <authorList>
            <person name="Zhang R."/>
            <person name="Du Z.-J."/>
        </authorList>
    </citation>
    <scope>NUCLEOTIDE SEQUENCE [LARGE SCALE GENOMIC DNA]</scope>
    <source>
        <strain evidence="4 5">1E403</strain>
    </source>
</reference>
<gene>
    <name evidence="4" type="ORF">EPI11_01650</name>
</gene>
<dbReference type="PANTHER" id="PTHR15337">
    <property type="entry name" value="ANTERIOR GRADIENT PROTEIN-RELATED"/>
    <property type="match status" value="1"/>
</dbReference>
<feature type="domain" description="Thioredoxin" evidence="3">
    <location>
        <begin position="6"/>
        <end position="153"/>
    </location>
</feature>
<dbReference type="OrthoDB" id="981626at2"/>
<dbReference type="InterPro" id="IPR036249">
    <property type="entry name" value="Thioredoxin-like_sf"/>
</dbReference>
<name>A0A3S3RLL2_9FLAO</name>
<dbReference type="RefSeq" id="WP_128388212.1">
    <property type="nucleotide sequence ID" value="NZ_SBII01000001.1"/>
</dbReference>
<evidence type="ECO:0000256" key="2">
    <source>
        <dbReference type="SAM" id="SignalP"/>
    </source>
</evidence>
<dbReference type="InterPro" id="IPR013766">
    <property type="entry name" value="Thioredoxin_domain"/>
</dbReference>
<proteinExistence type="predicted"/>
<dbReference type="Gene3D" id="3.40.30.10">
    <property type="entry name" value="Glutaredoxin"/>
    <property type="match status" value="1"/>
</dbReference>
<evidence type="ECO:0000259" key="3">
    <source>
        <dbReference type="PROSITE" id="PS51352"/>
    </source>
</evidence>
<evidence type="ECO:0000313" key="5">
    <source>
        <dbReference type="Proteomes" id="UP000287527"/>
    </source>
</evidence>
<evidence type="ECO:0000256" key="1">
    <source>
        <dbReference type="ARBA" id="ARBA00022729"/>
    </source>
</evidence>
<dbReference type="InterPro" id="IPR051099">
    <property type="entry name" value="AGR/TXD"/>
</dbReference>
<keyword evidence="1 2" id="KW-0732">Signal</keyword>
<accession>A0A3S3RLL2</accession>
<dbReference type="PANTHER" id="PTHR15337:SF11">
    <property type="entry name" value="THIOREDOXIN DOMAIN-CONTAINING PROTEIN"/>
    <property type="match status" value="1"/>
</dbReference>
<comment type="caution">
    <text evidence="4">The sequence shown here is derived from an EMBL/GenBank/DDBJ whole genome shotgun (WGS) entry which is preliminary data.</text>
</comment>
<dbReference type="EMBL" id="SBII01000001">
    <property type="protein sequence ID" value="RWX03657.1"/>
    <property type="molecule type" value="Genomic_DNA"/>
</dbReference>
<dbReference type="AlphaFoldDB" id="A0A3S3RLL2"/>
<dbReference type="Pfam" id="PF13899">
    <property type="entry name" value="Thioredoxin_7"/>
    <property type="match status" value="1"/>
</dbReference>
<dbReference type="SUPFAM" id="SSF52833">
    <property type="entry name" value="Thioredoxin-like"/>
    <property type="match status" value="1"/>
</dbReference>
<keyword evidence="5" id="KW-1185">Reference proteome</keyword>
<feature type="signal peptide" evidence="2">
    <location>
        <begin position="1"/>
        <end position="19"/>
    </location>
</feature>
<protein>
    <submittedName>
        <fullName evidence="4">Thioredoxin family protein</fullName>
    </submittedName>
</protein>